<feature type="region of interest" description="Disordered" evidence="8">
    <location>
        <begin position="287"/>
        <end position="387"/>
    </location>
</feature>
<reference evidence="11" key="1">
    <citation type="submission" date="2021-01" db="EMBL/GenBank/DDBJ databases">
        <title>Novel species in genus Nocardioides.</title>
        <authorList>
            <person name="Zhang G."/>
        </authorList>
    </citation>
    <scope>NUCLEOTIDE SEQUENCE</scope>
    <source>
        <strain evidence="11">Zg-536</strain>
    </source>
</reference>
<dbReference type="AlphaFoldDB" id="A0A938Y683"/>
<dbReference type="InterPro" id="IPR011009">
    <property type="entry name" value="Kinase-like_dom_sf"/>
</dbReference>
<sequence>MSSPPGAARAPVPGSRIGRFLLLEQLGQGGMGVVFRAREENLGREVALKVIAPLYAHDPEFRARFTREARAQASLESAHVVAVYAHGEEDGHLYIASQLISGGDLGALIRNEGTPSLVEALEIIEQVASGLGDAHHAGLVHRDIKPGNVLVRRRPGSVRAYLADFGIARRMSAEATRFSATAAGTPSYMAPELHSGSRANPGSDIYALGCVLWVALTGTPPYVGTSDYQVIAAHVHDPVPQLAGTSPMVNATNRILRTAMAKDPAERYRTATELGADLQAALRLPVTPGAAVPDGPGSTALRPAERPGAPGPGSRPTPPRVPGAAAPTPEPIAPPPTIPPAVGPATPADPSTPAGPSARPAAPPAAPPAAAVPVPPPPAFLRPPPARRRTTRGRWLAAAGAALTALVAGVVVALVVDGGSATKRPDPERDFLDSEPKEMVRASEMAMVVLETARISGQFDDGGDPVEVDVVATSRGDCQGTMTATSSGGVAEVRRVDDNVYLRADAAYWRGVIGTDGVDRVLDLIGDRWVKENDLLTSTESFCDLDEFLERDGREDATAVLLGTGEVDGEEVAEVEQTEGADREVLHIRVAEPHYLLKVEESDVDFFEFSEFDRDVDITAPAADEVFDIDALLESLG</sequence>
<feature type="compositionally biased region" description="Pro residues" evidence="8">
    <location>
        <begin position="328"/>
        <end position="342"/>
    </location>
</feature>
<evidence type="ECO:0000256" key="1">
    <source>
        <dbReference type="ARBA" id="ARBA00012513"/>
    </source>
</evidence>
<keyword evidence="2 11" id="KW-0723">Serine/threonine-protein kinase</keyword>
<evidence type="ECO:0000256" key="9">
    <source>
        <dbReference type="SAM" id="Phobius"/>
    </source>
</evidence>
<evidence type="ECO:0000313" key="11">
    <source>
        <dbReference type="EMBL" id="MBM9458640.1"/>
    </source>
</evidence>
<dbReference type="Pfam" id="PF00069">
    <property type="entry name" value="Pkinase"/>
    <property type="match status" value="1"/>
</dbReference>
<dbReference type="PROSITE" id="PS50011">
    <property type="entry name" value="PROTEIN_KINASE_DOM"/>
    <property type="match status" value="1"/>
</dbReference>
<evidence type="ECO:0000256" key="7">
    <source>
        <dbReference type="PROSITE-ProRule" id="PRU10141"/>
    </source>
</evidence>
<protein>
    <recommendedName>
        <fullName evidence="1">non-specific serine/threonine protein kinase</fullName>
        <ecNumber evidence="1">2.7.11.1</ecNumber>
    </recommendedName>
</protein>
<feature type="transmembrane region" description="Helical" evidence="9">
    <location>
        <begin position="395"/>
        <end position="416"/>
    </location>
</feature>
<keyword evidence="9" id="KW-0812">Transmembrane</keyword>
<dbReference type="GO" id="GO:0005524">
    <property type="term" value="F:ATP binding"/>
    <property type="evidence" value="ECO:0007669"/>
    <property type="project" value="UniProtKB-UniRule"/>
</dbReference>
<dbReference type="CDD" id="cd14014">
    <property type="entry name" value="STKc_PknB_like"/>
    <property type="match status" value="1"/>
</dbReference>
<organism evidence="11 12">
    <name type="scientific">Nocardioides faecalis</name>
    <dbReference type="NCBI Taxonomy" id="2803858"/>
    <lineage>
        <taxon>Bacteria</taxon>
        <taxon>Bacillati</taxon>
        <taxon>Actinomycetota</taxon>
        <taxon>Actinomycetes</taxon>
        <taxon>Propionibacteriales</taxon>
        <taxon>Nocardioidaceae</taxon>
        <taxon>Nocardioides</taxon>
    </lineage>
</organism>
<gene>
    <name evidence="11" type="ORF">JK386_01865</name>
</gene>
<feature type="compositionally biased region" description="Pro residues" evidence="8">
    <location>
        <begin position="373"/>
        <end position="384"/>
    </location>
</feature>
<keyword evidence="6 7" id="KW-0067">ATP-binding</keyword>
<name>A0A938Y683_9ACTN</name>
<dbReference type="RefSeq" id="WP_205289923.1">
    <property type="nucleotide sequence ID" value="NZ_CP074406.1"/>
</dbReference>
<dbReference type="Gene3D" id="1.10.510.10">
    <property type="entry name" value="Transferase(Phosphotransferase) domain 1"/>
    <property type="match status" value="1"/>
</dbReference>
<dbReference type="EC" id="2.7.11.1" evidence="1"/>
<feature type="compositionally biased region" description="Low complexity" evidence="8">
    <location>
        <begin position="343"/>
        <end position="360"/>
    </location>
</feature>
<feature type="domain" description="Protein kinase" evidence="10">
    <location>
        <begin position="20"/>
        <end position="282"/>
    </location>
</feature>
<dbReference type="GO" id="GO:0004674">
    <property type="term" value="F:protein serine/threonine kinase activity"/>
    <property type="evidence" value="ECO:0007669"/>
    <property type="project" value="UniProtKB-KW"/>
</dbReference>
<evidence type="ECO:0000256" key="2">
    <source>
        <dbReference type="ARBA" id="ARBA00022527"/>
    </source>
</evidence>
<evidence type="ECO:0000256" key="5">
    <source>
        <dbReference type="ARBA" id="ARBA00022777"/>
    </source>
</evidence>
<evidence type="ECO:0000256" key="8">
    <source>
        <dbReference type="SAM" id="MobiDB-lite"/>
    </source>
</evidence>
<dbReference type="PROSITE" id="PS00108">
    <property type="entry name" value="PROTEIN_KINASE_ST"/>
    <property type="match status" value="1"/>
</dbReference>
<dbReference type="EMBL" id="JAERTX010000001">
    <property type="protein sequence ID" value="MBM9458640.1"/>
    <property type="molecule type" value="Genomic_DNA"/>
</dbReference>
<evidence type="ECO:0000256" key="3">
    <source>
        <dbReference type="ARBA" id="ARBA00022679"/>
    </source>
</evidence>
<dbReference type="InterPro" id="IPR017441">
    <property type="entry name" value="Protein_kinase_ATP_BS"/>
</dbReference>
<comment type="caution">
    <text evidence="11">The sequence shown here is derived from an EMBL/GenBank/DDBJ whole genome shotgun (WGS) entry which is preliminary data.</text>
</comment>
<dbReference type="PANTHER" id="PTHR43289">
    <property type="entry name" value="MITOGEN-ACTIVATED PROTEIN KINASE KINASE KINASE 20-RELATED"/>
    <property type="match status" value="1"/>
</dbReference>
<proteinExistence type="predicted"/>
<evidence type="ECO:0000313" key="12">
    <source>
        <dbReference type="Proteomes" id="UP000663791"/>
    </source>
</evidence>
<keyword evidence="4 7" id="KW-0547">Nucleotide-binding</keyword>
<keyword evidence="12" id="KW-1185">Reference proteome</keyword>
<keyword evidence="3" id="KW-0808">Transferase</keyword>
<dbReference type="PANTHER" id="PTHR43289:SF6">
    <property type="entry name" value="SERINE_THREONINE-PROTEIN KINASE NEKL-3"/>
    <property type="match status" value="1"/>
</dbReference>
<dbReference type="PROSITE" id="PS00107">
    <property type="entry name" value="PROTEIN_KINASE_ATP"/>
    <property type="match status" value="1"/>
</dbReference>
<accession>A0A938Y683</accession>
<dbReference type="SUPFAM" id="SSF56112">
    <property type="entry name" value="Protein kinase-like (PK-like)"/>
    <property type="match status" value="1"/>
</dbReference>
<keyword evidence="9" id="KW-0472">Membrane</keyword>
<feature type="compositionally biased region" description="Pro residues" evidence="8">
    <location>
        <begin position="309"/>
        <end position="321"/>
    </location>
</feature>
<dbReference type="Gene3D" id="3.30.200.20">
    <property type="entry name" value="Phosphorylase Kinase, domain 1"/>
    <property type="match status" value="1"/>
</dbReference>
<keyword evidence="5 11" id="KW-0418">Kinase</keyword>
<dbReference type="InterPro" id="IPR000719">
    <property type="entry name" value="Prot_kinase_dom"/>
</dbReference>
<dbReference type="SMART" id="SM00220">
    <property type="entry name" value="S_TKc"/>
    <property type="match status" value="1"/>
</dbReference>
<feature type="binding site" evidence="7">
    <location>
        <position position="49"/>
    </location>
    <ligand>
        <name>ATP</name>
        <dbReference type="ChEBI" id="CHEBI:30616"/>
    </ligand>
</feature>
<dbReference type="Proteomes" id="UP000663791">
    <property type="component" value="Unassembled WGS sequence"/>
</dbReference>
<evidence type="ECO:0000259" key="10">
    <source>
        <dbReference type="PROSITE" id="PS50011"/>
    </source>
</evidence>
<evidence type="ECO:0000256" key="6">
    <source>
        <dbReference type="ARBA" id="ARBA00022840"/>
    </source>
</evidence>
<keyword evidence="9" id="KW-1133">Transmembrane helix</keyword>
<evidence type="ECO:0000256" key="4">
    <source>
        <dbReference type="ARBA" id="ARBA00022741"/>
    </source>
</evidence>
<dbReference type="Gene3D" id="2.50.20.20">
    <property type="match status" value="1"/>
</dbReference>
<dbReference type="InterPro" id="IPR008271">
    <property type="entry name" value="Ser/Thr_kinase_AS"/>
</dbReference>